<dbReference type="EMBL" id="BJUM01000004">
    <property type="protein sequence ID" value="GEK53598.1"/>
    <property type="molecule type" value="Genomic_DNA"/>
</dbReference>
<reference evidence="2 3" key="1">
    <citation type="submission" date="2019-07" db="EMBL/GenBank/DDBJ databases">
        <title>Whole genome shotgun sequence of Pseudoalteromonas espejiana NBRC 102222.</title>
        <authorList>
            <person name="Hosoyama A."/>
            <person name="Uohara A."/>
            <person name="Ohji S."/>
            <person name="Ichikawa N."/>
        </authorList>
    </citation>
    <scope>NUCLEOTIDE SEQUENCE [LARGE SCALE GENOMIC DNA]</scope>
    <source>
        <strain evidence="2 3">NBRC 102222</strain>
    </source>
</reference>
<protein>
    <recommendedName>
        <fullName evidence="1">DUF695 domain-containing protein</fullName>
    </recommendedName>
</protein>
<gene>
    <name evidence="2" type="ORF">PES01_04430</name>
</gene>
<dbReference type="InterPro" id="IPR016097">
    <property type="entry name" value="DUF695"/>
</dbReference>
<dbReference type="RefSeq" id="WP_089349658.1">
    <property type="nucleotide sequence ID" value="NZ_BJUM01000004.1"/>
</dbReference>
<comment type="caution">
    <text evidence="2">The sequence shown here is derived from an EMBL/GenBank/DDBJ whole genome shotgun (WGS) entry which is preliminary data.</text>
</comment>
<organism evidence="2 3">
    <name type="scientific">Pseudoalteromonas espejiana</name>
    <dbReference type="NCBI Taxonomy" id="28107"/>
    <lineage>
        <taxon>Bacteria</taxon>
        <taxon>Pseudomonadati</taxon>
        <taxon>Pseudomonadota</taxon>
        <taxon>Gammaproteobacteria</taxon>
        <taxon>Alteromonadales</taxon>
        <taxon>Pseudoalteromonadaceae</taxon>
        <taxon>Pseudoalteromonas</taxon>
    </lineage>
</organism>
<sequence length="145" mass="16740">MDIEAADTASWNIAESKVNGQPSIIRYRPDLHFLLGDKNYPKNLTIFWDYEYSDSSGMPSNTLSEEMRQFEDAIVPILDIDRLAIFVFAYTVNGTREWHFYTNDINAVGERINSALSSLPKFPIEMQVETDADWTKLREVYELCS</sequence>
<evidence type="ECO:0000313" key="2">
    <source>
        <dbReference type="EMBL" id="GEK53598.1"/>
    </source>
</evidence>
<evidence type="ECO:0000313" key="3">
    <source>
        <dbReference type="Proteomes" id="UP000321419"/>
    </source>
</evidence>
<name>A0A510XRD8_9GAMM</name>
<dbReference type="AlphaFoldDB" id="A0A510XRD8"/>
<dbReference type="Pfam" id="PF05117">
    <property type="entry name" value="DUF695"/>
    <property type="match status" value="1"/>
</dbReference>
<accession>A0A510XRD8</accession>
<dbReference type="Proteomes" id="UP000321419">
    <property type="component" value="Unassembled WGS sequence"/>
</dbReference>
<feature type="domain" description="DUF695" evidence="1">
    <location>
        <begin position="10"/>
        <end position="135"/>
    </location>
</feature>
<proteinExistence type="predicted"/>
<dbReference type="OrthoDB" id="7595150at2"/>
<keyword evidence="3" id="KW-1185">Reference proteome</keyword>
<evidence type="ECO:0000259" key="1">
    <source>
        <dbReference type="Pfam" id="PF05117"/>
    </source>
</evidence>